<keyword evidence="13" id="KW-1185">Reference proteome</keyword>
<evidence type="ECO:0000256" key="8">
    <source>
        <dbReference type="SAM" id="SignalP"/>
    </source>
</evidence>
<evidence type="ECO:0000256" key="6">
    <source>
        <dbReference type="ARBA" id="ARBA00049274"/>
    </source>
</evidence>
<evidence type="ECO:0000256" key="3">
    <source>
        <dbReference type="ARBA" id="ARBA00022840"/>
    </source>
</evidence>
<evidence type="ECO:0000259" key="10">
    <source>
        <dbReference type="PROSITE" id="PS01186"/>
    </source>
</evidence>
<dbReference type="EMBL" id="CAADRA010006399">
    <property type="protein sequence ID" value="VFT94899.1"/>
    <property type="molecule type" value="Genomic_DNA"/>
</dbReference>
<dbReference type="GO" id="GO:0070740">
    <property type="term" value="F:tubulin-glutamic acid ligase activity"/>
    <property type="evidence" value="ECO:0007669"/>
    <property type="project" value="TreeGrafter"/>
</dbReference>
<dbReference type="GO" id="GO:0005524">
    <property type="term" value="F:ATP binding"/>
    <property type="evidence" value="ECO:0007669"/>
    <property type="project" value="UniProtKB-KW"/>
</dbReference>
<dbReference type="Gene3D" id="2.10.25.10">
    <property type="entry name" value="Laminin"/>
    <property type="match status" value="1"/>
</dbReference>
<dbReference type="Pfam" id="PF07974">
    <property type="entry name" value="EGF_2"/>
    <property type="match status" value="1"/>
</dbReference>
<reference evidence="12 13" key="1">
    <citation type="submission" date="2019-03" db="EMBL/GenBank/DDBJ databases">
        <authorList>
            <person name="Gaulin E."/>
            <person name="Dumas B."/>
        </authorList>
    </citation>
    <scope>NUCLEOTIDE SEQUENCE [LARGE SCALE GENOMIC DNA]</scope>
    <source>
        <strain evidence="12">CBS 568.67</strain>
    </source>
</reference>
<dbReference type="GO" id="GO:0000226">
    <property type="term" value="P:microtubule cytoskeleton organization"/>
    <property type="evidence" value="ECO:0007669"/>
    <property type="project" value="TreeGrafter"/>
</dbReference>
<dbReference type="PROSITE" id="PS00022">
    <property type="entry name" value="EGF_1"/>
    <property type="match status" value="1"/>
</dbReference>
<evidence type="ECO:0000259" key="9">
    <source>
        <dbReference type="PROSITE" id="PS00022"/>
    </source>
</evidence>
<comment type="catalytic activity">
    <reaction evidence="6">
        <text>L-glutamyl-[protein] + L-glutamate + ATP = gamma-L-glutamyl-L-glutamyl-[protein] + ADP + phosphate + H(+)</text>
        <dbReference type="Rhea" id="RHEA:60144"/>
        <dbReference type="Rhea" id="RHEA-COMP:10208"/>
        <dbReference type="Rhea" id="RHEA-COMP:15517"/>
        <dbReference type="ChEBI" id="CHEBI:15378"/>
        <dbReference type="ChEBI" id="CHEBI:29973"/>
        <dbReference type="ChEBI" id="CHEBI:29985"/>
        <dbReference type="ChEBI" id="CHEBI:30616"/>
        <dbReference type="ChEBI" id="CHEBI:43474"/>
        <dbReference type="ChEBI" id="CHEBI:143622"/>
        <dbReference type="ChEBI" id="CHEBI:456216"/>
    </reaction>
    <physiologicalReaction direction="left-to-right" evidence="6">
        <dbReference type="Rhea" id="RHEA:60145"/>
    </physiologicalReaction>
</comment>
<dbReference type="PROSITE" id="PS01186">
    <property type="entry name" value="EGF_2"/>
    <property type="match status" value="1"/>
</dbReference>
<dbReference type="PANTHER" id="PTHR12241:SF145">
    <property type="entry name" value="TUBULIN POLYGLUTAMYLASE TTLL5"/>
    <property type="match status" value="1"/>
</dbReference>
<dbReference type="OrthoDB" id="202825at2759"/>
<dbReference type="Pfam" id="PF03133">
    <property type="entry name" value="TTL"/>
    <property type="match status" value="1"/>
</dbReference>
<evidence type="ECO:0000256" key="1">
    <source>
        <dbReference type="ARBA" id="ARBA00022598"/>
    </source>
</evidence>
<sequence>MLHQWTAVLMATTVLGQRDAPQPRTSKVFLLPEAQRFHLEPVLDAFRALGVVELNDPIANSWGAAKRTQDFDFVWSYQFTEFRTLGPIAPHHKINHLPGNYAIVVKGQVYENQLRLQEMHGKAHFDFIPPQYRLPDEQDKFLAAFAETNTRRGDPSSTDPHYGRRWLIKNQNHRGVHFFSGLTQLAKYVATKDNMVAQCIEPLLISGHKFDIGLYVVVSSVDPLRVYIYENALLRMCKLKYPANLDDSAELQSYVVDDYLPPWEMPDLKAFYESLPTEADEGTSHFAVLKQYLATVGIDPAVFQREIHGAVVKLVAGNRGHFMQTEARMRQANRMAGRGNFFEMFRFDFLVDDKGKPWLMEVNQSPNLAPKYFDSGTDAKMKRTVVHDLIRLVGPQSPADAVNQPNRLFQTAEAYCESKCQDKTRVVDMTCWRCPGWFSPPEAAVLYESATEYLRRGRYNLVFPALDHAYEQFLEDGPTSHDHAFARYIASHAAESQKKPEKKPNVLGPAVLCANRGTCSMHGDCVNGQCVCDDGFDGLTCADLKIVELKLPKKDHSAKLIDDLKTLHSANLRVVGAATPSDSSRWTIAILAVGNGVALCAIYVVARLIYAKKTAVKEH</sequence>
<feature type="signal peptide" evidence="8">
    <location>
        <begin position="1"/>
        <end position="16"/>
    </location>
</feature>
<dbReference type="PANTHER" id="PTHR12241">
    <property type="entry name" value="TUBULIN POLYGLUTAMYLASE"/>
    <property type="match status" value="1"/>
</dbReference>
<dbReference type="InterPro" id="IPR004344">
    <property type="entry name" value="TTL/TTLL_fam"/>
</dbReference>
<dbReference type="GO" id="GO:0036064">
    <property type="term" value="C:ciliary basal body"/>
    <property type="evidence" value="ECO:0007669"/>
    <property type="project" value="TreeGrafter"/>
</dbReference>
<dbReference type="PROSITE" id="PS51221">
    <property type="entry name" value="TTL"/>
    <property type="match status" value="1"/>
</dbReference>
<dbReference type="SUPFAM" id="SSF56059">
    <property type="entry name" value="Glutathione synthetase ATP-binding domain-like"/>
    <property type="match status" value="1"/>
</dbReference>
<proteinExistence type="predicted"/>
<gene>
    <name evidence="12" type="primary">Aste57867_18161</name>
    <name evidence="11" type="ORF">As57867_018099</name>
    <name evidence="12" type="ORF">ASTE57867_18161</name>
</gene>
<accession>A0A485L9M1</accession>
<dbReference type="Proteomes" id="UP000332933">
    <property type="component" value="Unassembled WGS sequence"/>
</dbReference>
<feature type="domain" description="EGF-like" evidence="9 10">
    <location>
        <begin position="530"/>
        <end position="541"/>
    </location>
</feature>
<dbReference type="InterPro" id="IPR000742">
    <property type="entry name" value="EGF"/>
</dbReference>
<keyword evidence="1" id="KW-0436">Ligase</keyword>
<evidence type="ECO:0000313" key="12">
    <source>
        <dbReference type="EMBL" id="VFT94899.1"/>
    </source>
</evidence>
<evidence type="ECO:0000313" key="13">
    <source>
        <dbReference type="Proteomes" id="UP000332933"/>
    </source>
</evidence>
<dbReference type="GO" id="GO:0015631">
    <property type="term" value="F:tubulin binding"/>
    <property type="evidence" value="ECO:0007669"/>
    <property type="project" value="TreeGrafter"/>
</dbReference>
<dbReference type="Gene3D" id="3.30.470.20">
    <property type="entry name" value="ATP-grasp fold, B domain"/>
    <property type="match status" value="1"/>
</dbReference>
<name>A0A485L9M1_9STRA</name>
<keyword evidence="8" id="KW-0732">Signal</keyword>
<reference evidence="11" key="2">
    <citation type="submission" date="2019-06" db="EMBL/GenBank/DDBJ databases">
        <title>Genomics analysis of Aphanomyces spp. identifies a new class of oomycete effector associated with host adaptation.</title>
        <authorList>
            <person name="Gaulin E."/>
        </authorList>
    </citation>
    <scope>NUCLEOTIDE SEQUENCE</scope>
    <source>
        <strain evidence="11">CBS 578.67</strain>
    </source>
</reference>
<keyword evidence="2" id="KW-0547">Nucleotide-binding</keyword>
<dbReference type="AlphaFoldDB" id="A0A485L9M1"/>
<feature type="chain" id="PRO_5036116383" description="Tubulin--tyrosine ligase-like protein 5" evidence="8">
    <location>
        <begin position="17"/>
        <end position="619"/>
    </location>
</feature>
<evidence type="ECO:0000256" key="4">
    <source>
        <dbReference type="ARBA" id="ARBA00023157"/>
    </source>
</evidence>
<keyword evidence="7" id="KW-0472">Membrane</keyword>
<keyword evidence="3" id="KW-0067">ATP-binding</keyword>
<keyword evidence="7" id="KW-0812">Transmembrane</keyword>
<keyword evidence="7" id="KW-1133">Transmembrane helix</keyword>
<organism evidence="12 13">
    <name type="scientific">Aphanomyces stellatus</name>
    <dbReference type="NCBI Taxonomy" id="120398"/>
    <lineage>
        <taxon>Eukaryota</taxon>
        <taxon>Sar</taxon>
        <taxon>Stramenopiles</taxon>
        <taxon>Oomycota</taxon>
        <taxon>Saprolegniomycetes</taxon>
        <taxon>Saprolegniales</taxon>
        <taxon>Verrucalvaceae</taxon>
        <taxon>Aphanomyces</taxon>
    </lineage>
</organism>
<evidence type="ECO:0000313" key="11">
    <source>
        <dbReference type="EMBL" id="KAF0690429.1"/>
    </source>
</evidence>
<dbReference type="InterPro" id="IPR013111">
    <property type="entry name" value="EGF_extracell"/>
</dbReference>
<evidence type="ECO:0000256" key="2">
    <source>
        <dbReference type="ARBA" id="ARBA00022741"/>
    </source>
</evidence>
<dbReference type="EMBL" id="VJMH01006378">
    <property type="protein sequence ID" value="KAF0690429.1"/>
    <property type="molecule type" value="Genomic_DNA"/>
</dbReference>
<keyword evidence="4" id="KW-1015">Disulfide bond</keyword>
<evidence type="ECO:0000256" key="7">
    <source>
        <dbReference type="SAM" id="Phobius"/>
    </source>
</evidence>
<feature type="transmembrane region" description="Helical" evidence="7">
    <location>
        <begin position="586"/>
        <end position="610"/>
    </location>
</feature>
<protein>
    <recommendedName>
        <fullName evidence="5">Tubulin--tyrosine ligase-like protein 5</fullName>
    </recommendedName>
</protein>
<evidence type="ECO:0000256" key="5">
    <source>
        <dbReference type="ARBA" id="ARBA00041448"/>
    </source>
</evidence>